<dbReference type="AlphaFoldDB" id="A0A1G9PI06"/>
<sequence>MTESAHGQPVPLDLTLEERWVAHAAVLRALEGAEGGSDWCDVSLLETVERSDEFMPAELRALRTALTRYLVDAPPRDREVVESLLDTLDAALA</sequence>
<protein>
    <submittedName>
        <fullName evidence="1">Uncharacterized protein</fullName>
    </submittedName>
</protein>
<name>A0A1G9PI06_9EURY</name>
<dbReference type="EMBL" id="FNHL01000001">
    <property type="protein sequence ID" value="SDL97827.1"/>
    <property type="molecule type" value="Genomic_DNA"/>
</dbReference>
<reference evidence="2" key="1">
    <citation type="submission" date="2016-10" db="EMBL/GenBank/DDBJ databases">
        <authorList>
            <person name="Varghese N."/>
            <person name="Submissions S."/>
        </authorList>
    </citation>
    <scope>NUCLEOTIDE SEQUENCE [LARGE SCALE GENOMIC DNA]</scope>
    <source>
        <strain evidence="2">CGMCC 1.10119</strain>
    </source>
</reference>
<dbReference type="Pfam" id="PF25251">
    <property type="entry name" value="DUF7853"/>
    <property type="match status" value="1"/>
</dbReference>
<dbReference type="OrthoDB" id="205738at2157"/>
<organism evidence="1 2">
    <name type="scientific">Halogranum gelatinilyticum</name>
    <dbReference type="NCBI Taxonomy" id="660521"/>
    <lineage>
        <taxon>Archaea</taxon>
        <taxon>Methanobacteriati</taxon>
        <taxon>Methanobacteriota</taxon>
        <taxon>Stenosarchaea group</taxon>
        <taxon>Halobacteria</taxon>
        <taxon>Halobacteriales</taxon>
        <taxon>Haloferacaceae</taxon>
    </lineage>
</organism>
<dbReference type="RefSeq" id="WP_089693514.1">
    <property type="nucleotide sequence ID" value="NZ_FNHL01000001.1"/>
</dbReference>
<gene>
    <name evidence="1" type="ORF">SAMN04487949_0376</name>
</gene>
<evidence type="ECO:0000313" key="1">
    <source>
        <dbReference type="EMBL" id="SDL97827.1"/>
    </source>
</evidence>
<keyword evidence="2" id="KW-1185">Reference proteome</keyword>
<dbReference type="Proteomes" id="UP000199451">
    <property type="component" value="Unassembled WGS sequence"/>
</dbReference>
<evidence type="ECO:0000313" key="2">
    <source>
        <dbReference type="Proteomes" id="UP000199451"/>
    </source>
</evidence>
<proteinExistence type="predicted"/>
<accession>A0A1G9PI06</accession>
<dbReference type="InterPro" id="IPR057175">
    <property type="entry name" value="DUF7853"/>
</dbReference>